<feature type="transmembrane region" description="Helical" evidence="7">
    <location>
        <begin position="155"/>
        <end position="174"/>
    </location>
</feature>
<organism evidence="9 10">
    <name type="scientific">Lophiostoma macrostomum CBS 122681</name>
    <dbReference type="NCBI Taxonomy" id="1314788"/>
    <lineage>
        <taxon>Eukaryota</taxon>
        <taxon>Fungi</taxon>
        <taxon>Dikarya</taxon>
        <taxon>Ascomycota</taxon>
        <taxon>Pezizomycotina</taxon>
        <taxon>Dothideomycetes</taxon>
        <taxon>Pleosporomycetidae</taxon>
        <taxon>Pleosporales</taxon>
        <taxon>Lophiostomataceae</taxon>
        <taxon>Lophiostoma</taxon>
    </lineage>
</organism>
<evidence type="ECO:0000256" key="5">
    <source>
        <dbReference type="ARBA" id="ARBA00023136"/>
    </source>
</evidence>
<feature type="transmembrane region" description="Helical" evidence="7">
    <location>
        <begin position="291"/>
        <end position="311"/>
    </location>
</feature>
<sequence>MAAEKSQLGYAEKGTSDLEGSAISSPPAEDDDLPDVDVGKSDEERAKLDKALVWKIDLWLIPWLSLLYLLSFLDRTNIGNAKVANIEKGIGTTGRDYNDALTIFFVSYAGMEPITNILLKKYSPRVFFTTIIFLWGAIMTLMGCVQNQAGLLACRWFLGLAEAGLFPGVNYYLSCWYRRSELGLRAALFFSAAALAGSFGGLLAAAIAKMEGVGGYEGWRWIFILEGLLTVFVGIFCWWMVNNFPDTARFLTSDERIRALRRLRADNQARAETEEFSRKYVFAALKDWKTWGYAVIYMGCLCPLYSFSLFLPTIIQGMGYKSQTRVQLLSVPPYAVAAAMTVTIGVIADRTRWRGYCNIVVAFIGCVGFAMLLGSTNVHVQYAGTFLGAVGIYPTVANTLTWASNNVEGVYKRGVMVGVVVGWGNMNGVVSSNIYIASEKPKYTTGHATVLAYMIVCLLGGSIFMHLALRRENSLRKAGKRDHWLENKNEEELRMMGDVRPDFIYTFRTFGYPTGTTVQSSKLRFRDENLTVAGTKVAPTVIRASAAGLAAMPNGEPASNKATNLGSLRHESREGIFVEYVVQKGVQEELT</sequence>
<keyword evidence="2" id="KW-0813">Transport</keyword>
<reference evidence="9" key="1">
    <citation type="journal article" date="2020" name="Stud. Mycol.">
        <title>101 Dothideomycetes genomes: a test case for predicting lifestyles and emergence of pathogens.</title>
        <authorList>
            <person name="Haridas S."/>
            <person name="Albert R."/>
            <person name="Binder M."/>
            <person name="Bloem J."/>
            <person name="Labutti K."/>
            <person name="Salamov A."/>
            <person name="Andreopoulos B."/>
            <person name="Baker S."/>
            <person name="Barry K."/>
            <person name="Bills G."/>
            <person name="Bluhm B."/>
            <person name="Cannon C."/>
            <person name="Castanera R."/>
            <person name="Culley D."/>
            <person name="Daum C."/>
            <person name="Ezra D."/>
            <person name="Gonzalez J."/>
            <person name="Henrissat B."/>
            <person name="Kuo A."/>
            <person name="Liang C."/>
            <person name="Lipzen A."/>
            <person name="Lutzoni F."/>
            <person name="Magnuson J."/>
            <person name="Mondo S."/>
            <person name="Nolan M."/>
            <person name="Ohm R."/>
            <person name="Pangilinan J."/>
            <person name="Park H.-J."/>
            <person name="Ramirez L."/>
            <person name="Alfaro M."/>
            <person name="Sun H."/>
            <person name="Tritt A."/>
            <person name="Yoshinaga Y."/>
            <person name="Zwiers L.-H."/>
            <person name="Turgeon B."/>
            <person name="Goodwin S."/>
            <person name="Spatafora J."/>
            <person name="Crous P."/>
            <person name="Grigoriev I."/>
        </authorList>
    </citation>
    <scope>NUCLEOTIDE SEQUENCE</scope>
    <source>
        <strain evidence="9">CBS 122681</strain>
    </source>
</reference>
<dbReference type="PANTHER" id="PTHR43791:SF19">
    <property type="entry name" value="TRANSPORTER, PUTATIVE (AFU_ORTHOLOGUE AFUA_1G01812)-RELATED"/>
    <property type="match status" value="1"/>
</dbReference>
<protein>
    <submittedName>
        <fullName evidence="9">MFS general substrate transporter</fullName>
    </submittedName>
</protein>
<feature type="domain" description="Major facilitator superfamily (MFS) profile" evidence="8">
    <location>
        <begin position="60"/>
        <end position="472"/>
    </location>
</feature>
<gene>
    <name evidence="9" type="ORF">K491DRAFT_683642</name>
</gene>
<accession>A0A6A6SPT5</accession>
<evidence type="ECO:0000313" key="10">
    <source>
        <dbReference type="Proteomes" id="UP000799324"/>
    </source>
</evidence>
<feature type="transmembrane region" description="Helical" evidence="7">
    <location>
        <begin position="380"/>
        <end position="403"/>
    </location>
</feature>
<dbReference type="FunFam" id="1.20.1250.20:FF:000068">
    <property type="entry name" value="MFS general substrate transporter"/>
    <property type="match status" value="1"/>
</dbReference>
<dbReference type="InterPro" id="IPR036259">
    <property type="entry name" value="MFS_trans_sf"/>
</dbReference>
<name>A0A6A6SPT5_9PLEO</name>
<dbReference type="InterPro" id="IPR011701">
    <property type="entry name" value="MFS"/>
</dbReference>
<feature type="transmembrane region" description="Helical" evidence="7">
    <location>
        <begin position="52"/>
        <end position="73"/>
    </location>
</feature>
<feature type="transmembrane region" description="Helical" evidence="7">
    <location>
        <begin position="355"/>
        <end position="374"/>
    </location>
</feature>
<dbReference type="GO" id="GO:0016020">
    <property type="term" value="C:membrane"/>
    <property type="evidence" value="ECO:0007669"/>
    <property type="project" value="UniProtKB-SubCell"/>
</dbReference>
<dbReference type="GO" id="GO:0022857">
    <property type="term" value="F:transmembrane transporter activity"/>
    <property type="evidence" value="ECO:0007669"/>
    <property type="project" value="InterPro"/>
</dbReference>
<feature type="transmembrane region" description="Helical" evidence="7">
    <location>
        <begin position="126"/>
        <end position="149"/>
    </location>
</feature>
<dbReference type="OrthoDB" id="2962993at2759"/>
<dbReference type="PANTHER" id="PTHR43791">
    <property type="entry name" value="PERMEASE-RELATED"/>
    <property type="match status" value="1"/>
</dbReference>
<evidence type="ECO:0000256" key="6">
    <source>
        <dbReference type="SAM" id="MobiDB-lite"/>
    </source>
</evidence>
<dbReference type="FunFam" id="1.20.1250.20:FF:000034">
    <property type="entry name" value="MFS general substrate transporter"/>
    <property type="match status" value="1"/>
</dbReference>
<evidence type="ECO:0000256" key="1">
    <source>
        <dbReference type="ARBA" id="ARBA00004141"/>
    </source>
</evidence>
<dbReference type="Pfam" id="PF07690">
    <property type="entry name" value="MFS_1"/>
    <property type="match status" value="1"/>
</dbReference>
<keyword evidence="10" id="KW-1185">Reference proteome</keyword>
<feature type="transmembrane region" description="Helical" evidence="7">
    <location>
        <begin position="186"/>
        <end position="207"/>
    </location>
</feature>
<evidence type="ECO:0000256" key="7">
    <source>
        <dbReference type="SAM" id="Phobius"/>
    </source>
</evidence>
<evidence type="ECO:0000256" key="2">
    <source>
        <dbReference type="ARBA" id="ARBA00022448"/>
    </source>
</evidence>
<feature type="transmembrane region" description="Helical" evidence="7">
    <location>
        <begin position="331"/>
        <end position="348"/>
    </location>
</feature>
<evidence type="ECO:0000259" key="8">
    <source>
        <dbReference type="PROSITE" id="PS50850"/>
    </source>
</evidence>
<evidence type="ECO:0000313" key="9">
    <source>
        <dbReference type="EMBL" id="KAF2649709.1"/>
    </source>
</evidence>
<dbReference type="EMBL" id="MU004482">
    <property type="protein sequence ID" value="KAF2649709.1"/>
    <property type="molecule type" value="Genomic_DNA"/>
</dbReference>
<feature type="transmembrane region" description="Helical" evidence="7">
    <location>
        <begin position="450"/>
        <end position="469"/>
    </location>
</feature>
<evidence type="ECO:0000256" key="4">
    <source>
        <dbReference type="ARBA" id="ARBA00022989"/>
    </source>
</evidence>
<dbReference type="SUPFAM" id="SSF103473">
    <property type="entry name" value="MFS general substrate transporter"/>
    <property type="match status" value="1"/>
</dbReference>
<feature type="transmembrane region" description="Helical" evidence="7">
    <location>
        <begin position="415"/>
        <end position="438"/>
    </location>
</feature>
<feature type="transmembrane region" description="Helical" evidence="7">
    <location>
        <begin position="100"/>
        <end position="119"/>
    </location>
</feature>
<keyword evidence="4 7" id="KW-1133">Transmembrane helix</keyword>
<keyword evidence="5 7" id="KW-0472">Membrane</keyword>
<feature type="region of interest" description="Disordered" evidence="6">
    <location>
        <begin position="1"/>
        <end position="39"/>
    </location>
</feature>
<proteinExistence type="predicted"/>
<keyword evidence="3 7" id="KW-0812">Transmembrane</keyword>
<feature type="transmembrane region" description="Helical" evidence="7">
    <location>
        <begin position="219"/>
        <end position="241"/>
    </location>
</feature>
<dbReference type="Proteomes" id="UP000799324">
    <property type="component" value="Unassembled WGS sequence"/>
</dbReference>
<comment type="subcellular location">
    <subcellularLocation>
        <location evidence="1">Membrane</location>
        <topology evidence="1">Multi-pass membrane protein</topology>
    </subcellularLocation>
</comment>
<evidence type="ECO:0000256" key="3">
    <source>
        <dbReference type="ARBA" id="ARBA00022692"/>
    </source>
</evidence>
<dbReference type="Gene3D" id="1.20.1250.20">
    <property type="entry name" value="MFS general substrate transporter like domains"/>
    <property type="match status" value="2"/>
</dbReference>
<dbReference type="InterPro" id="IPR020846">
    <property type="entry name" value="MFS_dom"/>
</dbReference>
<dbReference type="AlphaFoldDB" id="A0A6A6SPT5"/>
<dbReference type="PROSITE" id="PS50850">
    <property type="entry name" value="MFS"/>
    <property type="match status" value="1"/>
</dbReference>